<dbReference type="Proteomes" id="UP000007431">
    <property type="component" value="Unassembled WGS sequence"/>
</dbReference>
<dbReference type="Gene3D" id="2.30.30.1060">
    <property type="match status" value="1"/>
</dbReference>
<protein>
    <recommendedName>
        <fullName evidence="2">Hypervirulence associated protein TUDOR domain-containing protein</fullName>
    </recommendedName>
</protein>
<organism evidence="4">
    <name type="scientific">Schizophyllum commune (strain H4-8 / FGSC 9210)</name>
    <name type="common">Split gill fungus</name>
    <dbReference type="NCBI Taxonomy" id="578458"/>
    <lineage>
        <taxon>Eukaryota</taxon>
        <taxon>Fungi</taxon>
        <taxon>Dikarya</taxon>
        <taxon>Basidiomycota</taxon>
        <taxon>Agaricomycotina</taxon>
        <taxon>Agaricomycetes</taxon>
        <taxon>Agaricomycetidae</taxon>
        <taxon>Agaricales</taxon>
        <taxon>Schizophyllaceae</taxon>
        <taxon>Schizophyllum</taxon>
    </lineage>
</organism>
<dbReference type="VEuPathDB" id="FungiDB:SCHCODRAFT_02624019"/>
<dbReference type="HOGENOM" id="CLU_177181_0_1_1"/>
<dbReference type="AlphaFoldDB" id="D8PKV2"/>
<feature type="domain" description="Hypervirulence associated protein TUDOR" evidence="2">
    <location>
        <begin position="19"/>
        <end position="73"/>
    </location>
</feature>
<sequence>MPASDSKIEDKHGEPINVGDTVAMKSHGGRQYGEVVDLLTTKEQTDEVGAKNPPKVLYDTQTGHRVWHNPGALVHGTDPTK</sequence>
<evidence type="ECO:0000313" key="3">
    <source>
        <dbReference type="EMBL" id="EFJ01963.1"/>
    </source>
</evidence>
<proteinExistence type="predicted"/>
<dbReference type="Pfam" id="PF11160">
    <property type="entry name" value="Hva1_TUDOR"/>
    <property type="match status" value="1"/>
</dbReference>
<accession>D8PKV2</accession>
<feature type="compositionally biased region" description="Basic and acidic residues" evidence="1">
    <location>
        <begin position="1"/>
        <end position="14"/>
    </location>
</feature>
<evidence type="ECO:0000256" key="1">
    <source>
        <dbReference type="SAM" id="MobiDB-lite"/>
    </source>
</evidence>
<dbReference type="eggNOG" id="ENOG502SA36">
    <property type="taxonomic scope" value="Eukaryota"/>
</dbReference>
<gene>
    <name evidence="3" type="ORF">SCHCODRAFT_48099</name>
</gene>
<dbReference type="InterPro" id="IPR021331">
    <property type="entry name" value="Hva1_TUDOR"/>
</dbReference>
<dbReference type="InParanoid" id="D8PKV2"/>
<keyword evidence="4" id="KW-1185">Reference proteome</keyword>
<dbReference type="EMBL" id="GL377302">
    <property type="protein sequence ID" value="EFJ01963.1"/>
    <property type="molecule type" value="Genomic_DNA"/>
</dbReference>
<reference evidence="3 4" key="1">
    <citation type="journal article" date="2010" name="Nat. Biotechnol.">
        <title>Genome sequence of the model mushroom Schizophyllum commune.</title>
        <authorList>
            <person name="Ohm R.A."/>
            <person name="de Jong J.F."/>
            <person name="Lugones L.G."/>
            <person name="Aerts A."/>
            <person name="Kothe E."/>
            <person name="Stajich J.E."/>
            <person name="de Vries R.P."/>
            <person name="Record E."/>
            <person name="Levasseur A."/>
            <person name="Baker S.E."/>
            <person name="Bartholomew K.A."/>
            <person name="Coutinho P.M."/>
            <person name="Erdmann S."/>
            <person name="Fowler T.J."/>
            <person name="Gathman A.C."/>
            <person name="Lombard V."/>
            <person name="Henrissat B."/>
            <person name="Knabe N."/>
            <person name="Kuees U."/>
            <person name="Lilly W.W."/>
            <person name="Lindquist E."/>
            <person name="Lucas S."/>
            <person name="Magnuson J.K."/>
            <person name="Piumi F."/>
            <person name="Raudaskoski M."/>
            <person name="Salamov A."/>
            <person name="Schmutz J."/>
            <person name="Schwarze F.W.M.R."/>
            <person name="vanKuyk P.A."/>
            <person name="Horton J.S."/>
            <person name="Grigoriev I.V."/>
            <person name="Woesten H.A.B."/>
        </authorList>
    </citation>
    <scope>NUCLEOTIDE SEQUENCE [LARGE SCALE GENOMIC DNA]</scope>
    <source>
        <strain evidence="4">H4-8 / FGSC 9210</strain>
    </source>
</reference>
<feature type="region of interest" description="Disordered" evidence="1">
    <location>
        <begin position="1"/>
        <end position="29"/>
    </location>
</feature>
<evidence type="ECO:0000259" key="2">
    <source>
        <dbReference type="Pfam" id="PF11160"/>
    </source>
</evidence>
<feature type="region of interest" description="Disordered" evidence="1">
    <location>
        <begin position="43"/>
        <end position="81"/>
    </location>
</feature>
<dbReference type="OMA" id="KVIFHDQ"/>
<evidence type="ECO:0000313" key="4">
    <source>
        <dbReference type="Proteomes" id="UP000007431"/>
    </source>
</evidence>
<name>D8PKV2_SCHCM</name>